<comment type="caution">
    <text evidence="1">The sequence shown here is derived from an EMBL/GenBank/DDBJ whole genome shotgun (WGS) entry which is preliminary data.</text>
</comment>
<dbReference type="CDD" id="cd02440">
    <property type="entry name" value="AdoMet_MTases"/>
    <property type="match status" value="1"/>
</dbReference>
<dbReference type="Gene3D" id="3.40.50.150">
    <property type="entry name" value="Vaccinia Virus protein VP39"/>
    <property type="match status" value="1"/>
</dbReference>
<dbReference type="Proteomes" id="UP001144280">
    <property type="component" value="Unassembled WGS sequence"/>
</dbReference>
<dbReference type="InterPro" id="IPR029063">
    <property type="entry name" value="SAM-dependent_MTases_sf"/>
</dbReference>
<accession>A0ABQ5R3I6</accession>
<reference evidence="1" key="1">
    <citation type="submission" date="2022-12" db="EMBL/GenBank/DDBJ databases">
        <title>New Phytohabitans aurantiacus sp. RD004123 nov., an actinomycete isolated from soil.</title>
        <authorList>
            <person name="Triningsih D.W."/>
            <person name="Harunari E."/>
            <person name="Igarashi Y."/>
        </authorList>
    </citation>
    <scope>NUCLEOTIDE SEQUENCE</scope>
    <source>
        <strain evidence="1">RD004123</strain>
    </source>
</reference>
<sequence>MVASVEPASFRDPSGRVFYRDGQVFRGLSPVAAQDWRALAATKFFANAVKAGKITATEEAEKTDEWDVVLKHERIPFISYPFEWSFAMLRDAALLHLDLLQAALAEGLTSKDGSAYNLQWHGASPVFIDVGSFEPARPGEPWAGYRQFCQTMLYPLMLQSHLDLDFQPWLRASVDGVEPARMRKLFGGARRFKAGVLKHVHLHDAVQSRNARSSTGEVRAELRDAGFSEELVKATVRAIQKLVRGLDWQPPASHWTAYQQTCTYSDADRAAKVEFVEAALPAKSNLILDLGANDGTYSRIAAKRSDYVVAVESDAAVVDKLYRDLRDEGERRVLPIVMDLADPSPGIGWRGRERASFEQRAGADAVLALAVIHHLAIGRNVPLPEIVDWLAALGERVVVEFVEPADPMAKRLLANKPEGLFPDYRRDVFEKLLGERFTVEHRAELPSGTRTLYCGVRRAG</sequence>
<name>A0ABQ5R3I6_9ACTN</name>
<proteinExistence type="predicted"/>
<dbReference type="SUPFAM" id="SSF53335">
    <property type="entry name" value="S-adenosyl-L-methionine-dependent methyltransferases"/>
    <property type="match status" value="1"/>
</dbReference>
<organism evidence="1 2">
    <name type="scientific">Phytohabitans aurantiacus</name>
    <dbReference type="NCBI Taxonomy" id="3016789"/>
    <lineage>
        <taxon>Bacteria</taxon>
        <taxon>Bacillati</taxon>
        <taxon>Actinomycetota</taxon>
        <taxon>Actinomycetes</taxon>
        <taxon>Micromonosporales</taxon>
        <taxon>Micromonosporaceae</taxon>
    </lineage>
</organism>
<dbReference type="EMBL" id="BSDI01000042">
    <property type="protein sequence ID" value="GLI01276.1"/>
    <property type="molecule type" value="Genomic_DNA"/>
</dbReference>
<dbReference type="RefSeq" id="WP_281902178.1">
    <property type="nucleotide sequence ID" value="NZ_BSDI01000042.1"/>
</dbReference>
<gene>
    <name evidence="1" type="primary">noeA</name>
    <name evidence="1" type="ORF">Pa4123_65520</name>
</gene>
<evidence type="ECO:0000313" key="1">
    <source>
        <dbReference type="EMBL" id="GLI01276.1"/>
    </source>
</evidence>
<protein>
    <submittedName>
        <fullName evidence="1">Nodulation protein NoeA</fullName>
    </submittedName>
</protein>
<evidence type="ECO:0000313" key="2">
    <source>
        <dbReference type="Proteomes" id="UP001144280"/>
    </source>
</evidence>
<keyword evidence="2" id="KW-1185">Reference proteome</keyword>